<dbReference type="InterPro" id="IPR052527">
    <property type="entry name" value="Metal_cation-efflux_comp"/>
</dbReference>
<feature type="transmembrane region" description="Helical" evidence="5">
    <location>
        <begin position="37"/>
        <end position="57"/>
    </location>
</feature>
<name>A0A2S5GA00_9BACL</name>
<protein>
    <submittedName>
        <fullName evidence="6">Isoprenylcysteine carboxyl methyltransferase</fullName>
    </submittedName>
</protein>
<dbReference type="InterPro" id="IPR007269">
    <property type="entry name" value="ICMT_MeTrfase"/>
</dbReference>
<feature type="transmembrane region" description="Helical" evidence="5">
    <location>
        <begin position="69"/>
        <end position="91"/>
    </location>
</feature>
<dbReference type="GO" id="GO:0032259">
    <property type="term" value="P:methylation"/>
    <property type="evidence" value="ECO:0007669"/>
    <property type="project" value="UniProtKB-KW"/>
</dbReference>
<comment type="subcellular location">
    <subcellularLocation>
        <location evidence="1">Membrane</location>
        <topology evidence="1">Multi-pass membrane protein</topology>
    </subcellularLocation>
</comment>
<comment type="caution">
    <text evidence="6">The sequence shown here is derived from an EMBL/GenBank/DDBJ whole genome shotgun (WGS) entry which is preliminary data.</text>
</comment>
<keyword evidence="6" id="KW-0489">Methyltransferase</keyword>
<dbReference type="OrthoDB" id="7203053at2"/>
<dbReference type="PANTHER" id="PTHR43847:SF1">
    <property type="entry name" value="BLL3993 PROTEIN"/>
    <property type="match status" value="1"/>
</dbReference>
<accession>A0A2S5GA00</accession>
<evidence type="ECO:0000256" key="4">
    <source>
        <dbReference type="ARBA" id="ARBA00023136"/>
    </source>
</evidence>
<dbReference type="Proteomes" id="UP000239047">
    <property type="component" value="Unassembled WGS sequence"/>
</dbReference>
<dbReference type="AlphaFoldDB" id="A0A2S5GA00"/>
<organism evidence="6 7">
    <name type="scientific">Jeotgalibacillus proteolyticus</name>
    <dbReference type="NCBI Taxonomy" id="2082395"/>
    <lineage>
        <taxon>Bacteria</taxon>
        <taxon>Bacillati</taxon>
        <taxon>Bacillota</taxon>
        <taxon>Bacilli</taxon>
        <taxon>Bacillales</taxon>
        <taxon>Caryophanaceae</taxon>
        <taxon>Jeotgalibacillus</taxon>
    </lineage>
</organism>
<feature type="transmembrane region" description="Helical" evidence="5">
    <location>
        <begin position="121"/>
        <end position="147"/>
    </location>
</feature>
<dbReference type="GO" id="GO:0016020">
    <property type="term" value="C:membrane"/>
    <property type="evidence" value="ECO:0007669"/>
    <property type="project" value="UniProtKB-SubCell"/>
</dbReference>
<keyword evidence="4 5" id="KW-0472">Membrane</keyword>
<dbReference type="Pfam" id="PF04140">
    <property type="entry name" value="ICMT"/>
    <property type="match status" value="1"/>
</dbReference>
<evidence type="ECO:0000313" key="6">
    <source>
        <dbReference type="EMBL" id="PPA69818.1"/>
    </source>
</evidence>
<dbReference type="PANTHER" id="PTHR43847">
    <property type="entry name" value="BLL3993 PROTEIN"/>
    <property type="match status" value="1"/>
</dbReference>
<evidence type="ECO:0000256" key="3">
    <source>
        <dbReference type="ARBA" id="ARBA00022989"/>
    </source>
</evidence>
<keyword evidence="3 5" id="KW-1133">Transmembrane helix</keyword>
<gene>
    <name evidence="6" type="ORF">C4B60_14905</name>
</gene>
<evidence type="ECO:0000256" key="1">
    <source>
        <dbReference type="ARBA" id="ARBA00004141"/>
    </source>
</evidence>
<proteinExistence type="predicted"/>
<dbReference type="EMBL" id="PREZ01000005">
    <property type="protein sequence ID" value="PPA69818.1"/>
    <property type="molecule type" value="Genomic_DNA"/>
</dbReference>
<keyword evidence="2 5" id="KW-0812">Transmembrane</keyword>
<sequence>MIFYFVYSAVLLQRLAELVLAKENEKWMRERGAFEAGASHYPFMIALHAGFFICLLVETVASNKPLSPIWPFLAFLFILTQVLRVWCLYSLGRFWNTKILILPGAKVVRRGPYAFIKHPNYVIVTIEILLLPLIFQAYVTAAVFTLLNAAMLSVRIPAEEKALKSVTNYQRAFE</sequence>
<dbReference type="GO" id="GO:0004671">
    <property type="term" value="F:protein C-terminal S-isoprenylcysteine carboxyl O-methyltransferase activity"/>
    <property type="evidence" value="ECO:0007669"/>
    <property type="project" value="InterPro"/>
</dbReference>
<evidence type="ECO:0000256" key="2">
    <source>
        <dbReference type="ARBA" id="ARBA00022692"/>
    </source>
</evidence>
<dbReference type="RefSeq" id="WP_104058811.1">
    <property type="nucleotide sequence ID" value="NZ_PREZ01000005.1"/>
</dbReference>
<evidence type="ECO:0000256" key="5">
    <source>
        <dbReference type="SAM" id="Phobius"/>
    </source>
</evidence>
<keyword evidence="7" id="KW-1185">Reference proteome</keyword>
<reference evidence="6 7" key="1">
    <citation type="submission" date="2018-02" db="EMBL/GenBank/DDBJ databases">
        <title>Jeotgalibacillus proteolyticum sp. nov. a protease producing bacterium isolated from ocean sediments of Laizhou Bay.</title>
        <authorList>
            <person name="Li Y."/>
        </authorList>
    </citation>
    <scope>NUCLEOTIDE SEQUENCE [LARGE SCALE GENOMIC DNA]</scope>
    <source>
        <strain evidence="6 7">22-7</strain>
    </source>
</reference>
<evidence type="ECO:0000313" key="7">
    <source>
        <dbReference type="Proteomes" id="UP000239047"/>
    </source>
</evidence>
<dbReference type="Gene3D" id="1.20.120.1630">
    <property type="match status" value="1"/>
</dbReference>
<keyword evidence="6" id="KW-0808">Transferase</keyword>